<dbReference type="InterPro" id="IPR020472">
    <property type="entry name" value="WD40_PAC1"/>
</dbReference>
<evidence type="ECO:0000313" key="5">
    <source>
        <dbReference type="WBParaSite" id="SMUV_0000014101-mRNA-1"/>
    </source>
</evidence>
<dbReference type="SMART" id="SM00320">
    <property type="entry name" value="WD40"/>
    <property type="match status" value="4"/>
</dbReference>
<feature type="repeat" description="WD" evidence="3">
    <location>
        <begin position="80"/>
        <end position="121"/>
    </location>
</feature>
<keyword evidence="2" id="KW-0677">Repeat</keyword>
<dbReference type="PRINTS" id="PR00320">
    <property type="entry name" value="GPROTEINBRPT"/>
</dbReference>
<dbReference type="InterPro" id="IPR040066">
    <property type="entry name" value="WDR31"/>
</dbReference>
<evidence type="ECO:0000256" key="2">
    <source>
        <dbReference type="ARBA" id="ARBA00022737"/>
    </source>
</evidence>
<feature type="repeat" description="WD" evidence="3">
    <location>
        <begin position="169"/>
        <end position="214"/>
    </location>
</feature>
<dbReference type="SUPFAM" id="SSF50978">
    <property type="entry name" value="WD40 repeat-like"/>
    <property type="match status" value="1"/>
</dbReference>
<keyword evidence="1 3" id="KW-0853">WD repeat</keyword>
<reference evidence="5" key="1">
    <citation type="submission" date="2017-02" db="UniProtKB">
        <authorList>
            <consortium name="WormBaseParasite"/>
        </authorList>
    </citation>
    <scope>IDENTIFICATION</scope>
</reference>
<evidence type="ECO:0000313" key="4">
    <source>
        <dbReference type="Proteomes" id="UP000046393"/>
    </source>
</evidence>
<dbReference type="Pfam" id="PF00400">
    <property type="entry name" value="WD40"/>
    <property type="match status" value="4"/>
</dbReference>
<sequence length="277" mass="31005">MRLILVYKNANGKHFLLSGSRDQTVRIWKFNCASPLQTFVGHEMAIMGVAALDDITCVSGSRDTTLKTWDINSAKNTRTVERSRNVVTHLVFNKVRNILVQTSEDKQLKIWDPRELQLIHEFPPKFQILKHCDVSPDGNYCITSSSGTNGNGCEVTLYDIRQQRMVREFKGHEESVSCAVFLPQQLIQKTLILSISVDGAIKIWDLERGGCLSNQMVPVNVELLSCVAFGDGNVVISGGNASLFHYSLSAPGARPFLQCISYQTRMIHSNNQFRIGN</sequence>
<dbReference type="Gene3D" id="2.130.10.10">
    <property type="entry name" value="YVTN repeat-like/Quinoprotein amine dehydrogenase"/>
    <property type="match status" value="2"/>
</dbReference>
<name>A0A0N5A7X1_9BILA</name>
<proteinExistence type="predicted"/>
<dbReference type="PROSITE" id="PS50294">
    <property type="entry name" value="WD_REPEATS_REGION"/>
    <property type="match status" value="1"/>
</dbReference>
<dbReference type="PROSITE" id="PS50082">
    <property type="entry name" value="WD_REPEATS_2"/>
    <property type="match status" value="4"/>
</dbReference>
<organism evidence="4 5">
    <name type="scientific">Syphacia muris</name>
    <dbReference type="NCBI Taxonomy" id="451379"/>
    <lineage>
        <taxon>Eukaryota</taxon>
        <taxon>Metazoa</taxon>
        <taxon>Ecdysozoa</taxon>
        <taxon>Nematoda</taxon>
        <taxon>Chromadorea</taxon>
        <taxon>Rhabditida</taxon>
        <taxon>Spirurina</taxon>
        <taxon>Oxyuridomorpha</taxon>
        <taxon>Oxyuroidea</taxon>
        <taxon>Oxyuridae</taxon>
        <taxon>Syphacia</taxon>
    </lineage>
</organism>
<dbReference type="PROSITE" id="PS00678">
    <property type="entry name" value="WD_REPEATS_1"/>
    <property type="match status" value="2"/>
</dbReference>
<dbReference type="InterPro" id="IPR001680">
    <property type="entry name" value="WD40_rpt"/>
</dbReference>
<dbReference type="WBParaSite" id="SMUV_0000014101-mRNA-1">
    <property type="protein sequence ID" value="SMUV_0000014101-mRNA-1"/>
    <property type="gene ID" value="SMUV_0000014101"/>
</dbReference>
<keyword evidence="4" id="KW-1185">Reference proteome</keyword>
<evidence type="ECO:0000256" key="1">
    <source>
        <dbReference type="ARBA" id="ARBA00022574"/>
    </source>
</evidence>
<dbReference type="InterPro" id="IPR036322">
    <property type="entry name" value="WD40_repeat_dom_sf"/>
</dbReference>
<feature type="repeat" description="WD" evidence="3">
    <location>
        <begin position="15"/>
        <end position="38"/>
    </location>
</feature>
<dbReference type="PANTHER" id="PTHR19869">
    <property type="entry name" value="SPERMATID WD-REPEAT PROTEIN"/>
    <property type="match status" value="1"/>
</dbReference>
<dbReference type="PANTHER" id="PTHR19869:SF1">
    <property type="entry name" value="WD REPEAT-CONTAINING PROTEIN 31"/>
    <property type="match status" value="1"/>
</dbReference>
<evidence type="ECO:0000256" key="3">
    <source>
        <dbReference type="PROSITE-ProRule" id="PRU00221"/>
    </source>
</evidence>
<dbReference type="AlphaFoldDB" id="A0A0N5A7X1"/>
<feature type="repeat" description="WD" evidence="3">
    <location>
        <begin position="39"/>
        <end position="79"/>
    </location>
</feature>
<accession>A0A0N5A7X1</accession>
<dbReference type="Proteomes" id="UP000046393">
    <property type="component" value="Unplaced"/>
</dbReference>
<dbReference type="InterPro" id="IPR019775">
    <property type="entry name" value="WD40_repeat_CS"/>
</dbReference>
<dbReference type="STRING" id="451379.A0A0N5A7X1"/>
<dbReference type="InterPro" id="IPR015943">
    <property type="entry name" value="WD40/YVTN_repeat-like_dom_sf"/>
</dbReference>
<protein>
    <submittedName>
        <fullName evidence="5">WD_REPEATS_REGION domain-containing protein</fullName>
    </submittedName>
</protein>